<organism evidence="8 10">
    <name type="scientific">Xenorhabdus hominickii</name>
    <dbReference type="NCBI Taxonomy" id="351679"/>
    <lineage>
        <taxon>Bacteria</taxon>
        <taxon>Pseudomonadati</taxon>
        <taxon>Pseudomonadota</taxon>
        <taxon>Gammaproteobacteria</taxon>
        <taxon>Enterobacterales</taxon>
        <taxon>Morganellaceae</taxon>
        <taxon>Xenorhabdus</taxon>
    </lineage>
</organism>
<feature type="transmembrane region" description="Helical" evidence="6">
    <location>
        <begin position="260"/>
        <end position="280"/>
    </location>
</feature>
<evidence type="ECO:0000313" key="10">
    <source>
        <dbReference type="Proteomes" id="UP000225433"/>
    </source>
</evidence>
<dbReference type="OrthoDB" id="9766267at2"/>
<feature type="transmembrane region" description="Helical" evidence="6">
    <location>
        <begin position="219"/>
        <end position="239"/>
    </location>
</feature>
<dbReference type="PANTHER" id="PTHR10283">
    <property type="entry name" value="SOLUTE CARRIER FAMILY 13 MEMBER"/>
    <property type="match status" value="1"/>
</dbReference>
<evidence type="ECO:0000313" key="7">
    <source>
        <dbReference type="EMBL" id="AOM42557.1"/>
    </source>
</evidence>
<gene>
    <name evidence="7" type="ORF">A9255_19605</name>
    <name evidence="8" type="ORF">Xhom_03074</name>
</gene>
<keyword evidence="5 6" id="KW-0472">Membrane</keyword>
<dbReference type="STRING" id="351679.A9255_19605"/>
<feature type="transmembrane region" description="Helical" evidence="6">
    <location>
        <begin position="401"/>
        <end position="419"/>
    </location>
</feature>
<feature type="transmembrane region" description="Helical" evidence="6">
    <location>
        <begin position="317"/>
        <end position="335"/>
    </location>
</feature>
<feature type="transmembrane region" description="Helical" evidence="6">
    <location>
        <begin position="130"/>
        <end position="148"/>
    </location>
</feature>
<reference evidence="8 10" key="2">
    <citation type="journal article" date="2017" name="Nat. Microbiol.">
        <title>Natural product diversity associated with the nematode symbionts Photorhabdus and Xenorhabdus.</title>
        <authorList>
            <person name="Tobias N.J."/>
            <person name="Wolff H."/>
            <person name="Djahanschiri B."/>
            <person name="Grundmann F."/>
            <person name="Kronenwerth M."/>
            <person name="Shi Y.M."/>
            <person name="Simonyi S."/>
            <person name="Grun P."/>
            <person name="Shapiro-Ilan D."/>
            <person name="Pidot S.J."/>
            <person name="Stinear T.P."/>
            <person name="Ebersberger I."/>
            <person name="Bode H.B."/>
        </authorList>
    </citation>
    <scope>NUCLEOTIDE SEQUENCE [LARGE SCALE GENOMIC DNA]</scope>
    <source>
        <strain evidence="8 10">DSM 17903</strain>
    </source>
</reference>
<dbReference type="InterPro" id="IPR001898">
    <property type="entry name" value="SLC13A/DASS"/>
</dbReference>
<dbReference type="PROSITE" id="PS01271">
    <property type="entry name" value="NA_SULFATE"/>
    <property type="match status" value="1"/>
</dbReference>
<evidence type="ECO:0000256" key="5">
    <source>
        <dbReference type="ARBA" id="ARBA00023136"/>
    </source>
</evidence>
<sequence>MDASESLTPAVGPTPSNKRGLIILALDIILLIALFKFLPYGEKANAGLALMAFVGVLWLTEAIHVTITALCIPILAVGMGLMNTGDALKSFANPIIFLFFGGFALATALHIQGLDRLIANRLLMIARGRLSVAVLLIFGITALLSMWISNTATAAMMLPLVLGILANLDVRTERNTFVFVLLGVAYSASIGGLGTLVGSPPNAIAAAQLGMDFITWMKYGVPMVMILMPVMIGVMYIMLRPNLNHKFDLELEHLEWNGKRVIAMAIFLFTVVCWIFSSFISDALGGVKDLDTIIAVSAAILIGITGISTWSQIQNNTEWGVLMLFGGGLTLSAVLKNSGASEVMANGMAATFGSSHWFVIIVAIATFIIFLTEFTSNTASAALLVPIFATVAEALGMPVLILTMIIGIGASCAFMLPVATPPNAIVYGSGYIKQVEMVKVGIVLNLACIAIISAVAWFFWL</sequence>
<feature type="transmembrane region" description="Helical" evidence="6">
    <location>
        <begin position="355"/>
        <end position="372"/>
    </location>
</feature>
<dbReference type="Proteomes" id="UP000094600">
    <property type="component" value="Chromosome"/>
</dbReference>
<feature type="transmembrane region" description="Helical" evidence="6">
    <location>
        <begin position="20"/>
        <end position="38"/>
    </location>
</feature>
<dbReference type="GO" id="GO:0015141">
    <property type="term" value="F:succinate transmembrane transporter activity"/>
    <property type="evidence" value="ECO:0007669"/>
    <property type="project" value="UniProtKB-ARBA"/>
</dbReference>
<keyword evidence="2" id="KW-0813">Transport</keyword>
<evidence type="ECO:0000313" key="9">
    <source>
        <dbReference type="Proteomes" id="UP000094600"/>
    </source>
</evidence>
<protein>
    <submittedName>
        <fullName evidence="7">Anion transporter</fullName>
    </submittedName>
    <submittedName>
        <fullName evidence="8">Putative divalent ion symporter</fullName>
    </submittedName>
</protein>
<dbReference type="PANTHER" id="PTHR10283:SF82">
    <property type="entry name" value="SOLUTE CARRIER FAMILY 13 MEMBER 2"/>
    <property type="match status" value="1"/>
</dbReference>
<keyword evidence="9" id="KW-1185">Reference proteome</keyword>
<dbReference type="NCBIfam" id="TIGR00785">
    <property type="entry name" value="dass"/>
    <property type="match status" value="1"/>
</dbReference>
<dbReference type="CDD" id="cd01115">
    <property type="entry name" value="SLC13_permease"/>
    <property type="match status" value="1"/>
</dbReference>
<reference evidence="7 9" key="1">
    <citation type="submission" date="2016-06" db="EMBL/GenBank/DDBJ databases">
        <title>Bacterial characters and pathogenicity of Xenorhabdus hominickii from an entomopathogenic nematode, Steinernema monticolum.</title>
        <authorList>
            <person name="Park Y."/>
            <person name="Kim Y."/>
        </authorList>
    </citation>
    <scope>NUCLEOTIDE SEQUENCE [LARGE SCALE GENOMIC DNA]</scope>
    <source>
        <strain evidence="7 9">ANU1</strain>
    </source>
</reference>
<dbReference type="Proteomes" id="UP000225433">
    <property type="component" value="Unassembled WGS sequence"/>
</dbReference>
<dbReference type="KEGG" id="xho:A9255_19605"/>
<dbReference type="RefSeq" id="WP_069318177.1">
    <property type="nucleotide sequence ID" value="NZ_CAWNQJ010000079.1"/>
</dbReference>
<dbReference type="EMBL" id="NJAI01000005">
    <property type="protein sequence ID" value="PHM54004.1"/>
    <property type="molecule type" value="Genomic_DNA"/>
</dbReference>
<dbReference type="GO" id="GO:0005886">
    <property type="term" value="C:plasma membrane"/>
    <property type="evidence" value="ECO:0007669"/>
    <property type="project" value="TreeGrafter"/>
</dbReference>
<name>A0A2G0Q453_XENHO</name>
<keyword evidence="3 6" id="KW-0812">Transmembrane</keyword>
<feature type="transmembrane region" description="Helical" evidence="6">
    <location>
        <begin position="379"/>
        <end position="395"/>
    </location>
</feature>
<evidence type="ECO:0000256" key="1">
    <source>
        <dbReference type="ARBA" id="ARBA00004141"/>
    </source>
</evidence>
<accession>A0A2G0Q453</accession>
<dbReference type="EMBL" id="CP016176">
    <property type="protein sequence ID" value="AOM42557.1"/>
    <property type="molecule type" value="Genomic_DNA"/>
</dbReference>
<dbReference type="Pfam" id="PF00939">
    <property type="entry name" value="Na_sulph_symp"/>
    <property type="match status" value="1"/>
</dbReference>
<comment type="subcellular location">
    <subcellularLocation>
        <location evidence="1">Membrane</location>
        <topology evidence="1">Multi-pass membrane protein</topology>
    </subcellularLocation>
</comment>
<feature type="transmembrane region" description="Helical" evidence="6">
    <location>
        <begin position="50"/>
        <end position="79"/>
    </location>
</feature>
<evidence type="ECO:0000256" key="3">
    <source>
        <dbReference type="ARBA" id="ARBA00022692"/>
    </source>
</evidence>
<evidence type="ECO:0000256" key="6">
    <source>
        <dbReference type="SAM" id="Phobius"/>
    </source>
</evidence>
<evidence type="ECO:0000256" key="4">
    <source>
        <dbReference type="ARBA" id="ARBA00022989"/>
    </source>
</evidence>
<feature type="transmembrane region" description="Helical" evidence="6">
    <location>
        <begin position="292"/>
        <end position="310"/>
    </location>
</feature>
<evidence type="ECO:0000256" key="2">
    <source>
        <dbReference type="ARBA" id="ARBA00022448"/>
    </source>
</evidence>
<keyword evidence="4 6" id="KW-1133">Transmembrane helix</keyword>
<feature type="transmembrane region" description="Helical" evidence="6">
    <location>
        <begin position="440"/>
        <end position="460"/>
    </location>
</feature>
<dbReference type="AlphaFoldDB" id="A0A2G0Q453"/>
<feature type="transmembrane region" description="Helical" evidence="6">
    <location>
        <begin position="177"/>
        <end position="199"/>
    </location>
</feature>
<dbReference type="InterPro" id="IPR031312">
    <property type="entry name" value="Na/sul_symport_CS"/>
</dbReference>
<proteinExistence type="predicted"/>
<feature type="transmembrane region" description="Helical" evidence="6">
    <location>
        <begin position="91"/>
        <end position="109"/>
    </location>
</feature>
<feature type="transmembrane region" description="Helical" evidence="6">
    <location>
        <begin position="154"/>
        <end position="170"/>
    </location>
</feature>
<evidence type="ECO:0000313" key="8">
    <source>
        <dbReference type="EMBL" id="PHM54004.1"/>
    </source>
</evidence>